<name>A0A2U8E3Q2_9BACT</name>
<dbReference type="OrthoDB" id="9580665at2"/>
<reference evidence="1 2" key="1">
    <citation type="journal article" date="2018" name="Syst. Appl. Microbiol.">
        <title>Ereboglobus luteus gen. nov. sp. nov. from cockroach guts, and new insights into the oxygen relationship of the genera Opitutus and Didymococcus (Verrucomicrobia: Opitutaceae).</title>
        <authorList>
            <person name="Tegtmeier D."/>
            <person name="Belitz A."/>
            <person name="Radek R."/>
            <person name="Heimerl T."/>
            <person name="Brune A."/>
        </authorList>
    </citation>
    <scope>NUCLEOTIDE SEQUENCE [LARGE SCALE GENOMIC DNA]</scope>
    <source>
        <strain evidence="1 2">Ho45</strain>
    </source>
</reference>
<proteinExistence type="predicted"/>
<protein>
    <submittedName>
        <fullName evidence="1">Uncharacterized protein</fullName>
    </submittedName>
</protein>
<evidence type="ECO:0000313" key="1">
    <source>
        <dbReference type="EMBL" id="AWI09519.1"/>
    </source>
</evidence>
<dbReference type="Proteomes" id="UP000244896">
    <property type="component" value="Chromosome"/>
</dbReference>
<dbReference type="RefSeq" id="WP_108825328.1">
    <property type="nucleotide sequence ID" value="NZ_CP023004.1"/>
</dbReference>
<dbReference type="AlphaFoldDB" id="A0A2U8E3Q2"/>
<organism evidence="1 2">
    <name type="scientific">Ereboglobus luteus</name>
    <dbReference type="NCBI Taxonomy" id="1796921"/>
    <lineage>
        <taxon>Bacteria</taxon>
        <taxon>Pseudomonadati</taxon>
        <taxon>Verrucomicrobiota</taxon>
        <taxon>Opitutia</taxon>
        <taxon>Opitutales</taxon>
        <taxon>Opitutaceae</taxon>
        <taxon>Ereboglobus</taxon>
    </lineage>
</organism>
<dbReference type="KEGG" id="elut:CKA38_09920"/>
<accession>A0A2U8E3Q2</accession>
<gene>
    <name evidence="1" type="ORF">CKA38_09920</name>
</gene>
<dbReference type="EMBL" id="CP023004">
    <property type="protein sequence ID" value="AWI09519.1"/>
    <property type="molecule type" value="Genomic_DNA"/>
</dbReference>
<sequence>MSNDSATLTQPEVKSERAKAIEYLRSDYLKSGDTVYVILRHVSQSGMSRFVDLYVVKNGRPLRITWTVATALAMRYNRKHESLHVGGCGFDAAHSVVYDLAWTLFGDANALSHSWL</sequence>
<evidence type="ECO:0000313" key="2">
    <source>
        <dbReference type="Proteomes" id="UP000244896"/>
    </source>
</evidence>
<keyword evidence="2" id="KW-1185">Reference proteome</keyword>